<sequence length="330" mass="34593">MLKALCVFALSHVVVLFMFHAGLAQGAGGLSRVFQRPALYGRALAVALVAVPLVAYALVALFRVPPVAAGSLVLLSICPGAPLQVKQAQALGASVTTSLNLVLLLALCSLVSVPLWVAALDGLRGFHLQANPSEVLKLVLVKLVPPLVAGMAVRFLLPRAAEVLAVWVHRLFSVLLLVTAGLVLFLAAPRLKDLGWSSVLALAGTVSAAALMGHRAGRPRPEDRRAVALAAALGNPGLAMSLVVHSYPGVQVMEAAAVVGTFVLVRALALVPYKSWSRRQGRKGRAGRPLREGSQPGWSVTRGGRGTVPFALLAPRRRALHRRSASSPSP</sequence>
<evidence type="ECO:0000256" key="1">
    <source>
        <dbReference type="ARBA" id="ARBA00004141"/>
    </source>
</evidence>
<keyword evidence="2 6" id="KW-0812">Transmembrane</keyword>
<dbReference type="GO" id="GO:0016020">
    <property type="term" value="C:membrane"/>
    <property type="evidence" value="ECO:0007669"/>
    <property type="project" value="UniProtKB-SubCell"/>
</dbReference>
<evidence type="ECO:0000256" key="5">
    <source>
        <dbReference type="SAM" id="MobiDB-lite"/>
    </source>
</evidence>
<dbReference type="InterPro" id="IPR038770">
    <property type="entry name" value="Na+/solute_symporter_sf"/>
</dbReference>
<feature type="region of interest" description="Disordered" evidence="5">
    <location>
        <begin position="281"/>
        <end position="304"/>
    </location>
</feature>
<dbReference type="InterPro" id="IPR002657">
    <property type="entry name" value="BilAc:Na_symport/Acr3"/>
</dbReference>
<dbReference type="AlphaFoldDB" id="A0A7Y4NGK7"/>
<keyword evidence="3 6" id="KW-1133">Transmembrane helix</keyword>
<dbReference type="EMBL" id="JABFJW010000253">
    <property type="protein sequence ID" value="NOK12701.1"/>
    <property type="molecule type" value="Genomic_DNA"/>
</dbReference>
<evidence type="ECO:0000256" key="3">
    <source>
        <dbReference type="ARBA" id="ARBA00022989"/>
    </source>
</evidence>
<reference evidence="7 8" key="1">
    <citation type="submission" date="2020-05" db="EMBL/GenBank/DDBJ databases">
        <authorList>
            <person name="Whitworth D."/>
        </authorList>
    </citation>
    <scope>NUCLEOTIDE SEQUENCE [LARGE SCALE GENOMIC DNA]</scope>
    <source>
        <strain evidence="7 8">CA046A</strain>
    </source>
</reference>
<dbReference type="Proteomes" id="UP000528460">
    <property type="component" value="Unassembled WGS sequence"/>
</dbReference>
<feature type="transmembrane region" description="Helical" evidence="6">
    <location>
        <begin position="164"/>
        <end position="188"/>
    </location>
</feature>
<evidence type="ECO:0000256" key="2">
    <source>
        <dbReference type="ARBA" id="ARBA00022692"/>
    </source>
</evidence>
<feature type="transmembrane region" description="Helical" evidence="6">
    <location>
        <begin position="194"/>
        <end position="214"/>
    </location>
</feature>
<feature type="transmembrane region" description="Helical" evidence="6">
    <location>
        <begin position="139"/>
        <end position="157"/>
    </location>
</feature>
<gene>
    <name evidence="7" type="ORF">HNS30_27010</name>
</gene>
<dbReference type="Gene3D" id="1.20.1530.20">
    <property type="match status" value="1"/>
</dbReference>
<evidence type="ECO:0000313" key="7">
    <source>
        <dbReference type="EMBL" id="NOK12701.1"/>
    </source>
</evidence>
<evidence type="ECO:0000256" key="4">
    <source>
        <dbReference type="ARBA" id="ARBA00023136"/>
    </source>
</evidence>
<evidence type="ECO:0000313" key="8">
    <source>
        <dbReference type="Proteomes" id="UP000528460"/>
    </source>
</evidence>
<feature type="transmembrane region" description="Helical" evidence="6">
    <location>
        <begin position="99"/>
        <end position="119"/>
    </location>
</feature>
<comment type="caution">
    <text evidence="7">The sequence shown here is derived from an EMBL/GenBank/DDBJ whole genome shotgun (WGS) entry which is preliminary data.</text>
</comment>
<evidence type="ECO:0008006" key="9">
    <source>
        <dbReference type="Google" id="ProtNLM"/>
    </source>
</evidence>
<keyword evidence="4 6" id="KW-0472">Membrane</keyword>
<feature type="transmembrane region" description="Helical" evidence="6">
    <location>
        <begin position="226"/>
        <end position="247"/>
    </location>
</feature>
<protein>
    <recommendedName>
        <fullName evidence="9">Symporter</fullName>
    </recommendedName>
</protein>
<feature type="transmembrane region" description="Helical" evidence="6">
    <location>
        <begin position="42"/>
        <end position="62"/>
    </location>
</feature>
<name>A0A7Y4NGK7_9BACT</name>
<accession>A0A7Y4NGK7</accession>
<dbReference type="RefSeq" id="WP_171419604.1">
    <property type="nucleotide sequence ID" value="NZ_JABFJW010000253.1"/>
</dbReference>
<proteinExistence type="predicted"/>
<comment type="subcellular location">
    <subcellularLocation>
        <location evidence="1">Membrane</location>
        <topology evidence="1">Multi-pass membrane protein</topology>
    </subcellularLocation>
</comment>
<organism evidence="7 8">
    <name type="scientific">Corallococcus exercitus</name>
    <dbReference type="NCBI Taxonomy" id="2316736"/>
    <lineage>
        <taxon>Bacteria</taxon>
        <taxon>Pseudomonadati</taxon>
        <taxon>Myxococcota</taxon>
        <taxon>Myxococcia</taxon>
        <taxon>Myxococcales</taxon>
        <taxon>Cystobacterineae</taxon>
        <taxon>Myxococcaceae</taxon>
        <taxon>Corallococcus</taxon>
    </lineage>
</organism>
<evidence type="ECO:0000256" key="6">
    <source>
        <dbReference type="SAM" id="Phobius"/>
    </source>
</evidence>
<feature type="transmembrane region" description="Helical" evidence="6">
    <location>
        <begin position="253"/>
        <end position="273"/>
    </location>
</feature>
<dbReference type="Pfam" id="PF01758">
    <property type="entry name" value="SBF"/>
    <property type="match status" value="1"/>
</dbReference>